<proteinExistence type="predicted"/>
<organism evidence="2 3">
    <name type="scientific">Canna indica</name>
    <name type="common">Indian-shot</name>
    <dbReference type="NCBI Taxonomy" id="4628"/>
    <lineage>
        <taxon>Eukaryota</taxon>
        <taxon>Viridiplantae</taxon>
        <taxon>Streptophyta</taxon>
        <taxon>Embryophyta</taxon>
        <taxon>Tracheophyta</taxon>
        <taxon>Spermatophyta</taxon>
        <taxon>Magnoliopsida</taxon>
        <taxon>Liliopsida</taxon>
        <taxon>Zingiberales</taxon>
        <taxon>Cannaceae</taxon>
        <taxon>Canna</taxon>
    </lineage>
</organism>
<gene>
    <name evidence="2" type="ORF">Cni_G09353</name>
</gene>
<dbReference type="AlphaFoldDB" id="A0AAQ3K259"/>
<dbReference type="Proteomes" id="UP001327560">
    <property type="component" value="Chromosome 3"/>
</dbReference>
<keyword evidence="3" id="KW-1185">Reference proteome</keyword>
<protein>
    <submittedName>
        <fullName evidence="2">Uncharacterized protein</fullName>
    </submittedName>
</protein>
<dbReference type="PANTHER" id="PTHR33781:SF1">
    <property type="entry name" value="PROTEIN PHYTOCHROME KINASE SUBSTRATE 4"/>
    <property type="match status" value="1"/>
</dbReference>
<feature type="region of interest" description="Disordered" evidence="1">
    <location>
        <begin position="350"/>
        <end position="397"/>
    </location>
</feature>
<dbReference type="EMBL" id="CP136892">
    <property type="protein sequence ID" value="WOL00640.1"/>
    <property type="molecule type" value="Genomic_DNA"/>
</dbReference>
<dbReference type="GO" id="GO:0009638">
    <property type="term" value="P:phototropism"/>
    <property type="evidence" value="ECO:0007669"/>
    <property type="project" value="InterPro"/>
</dbReference>
<evidence type="ECO:0000313" key="3">
    <source>
        <dbReference type="Proteomes" id="UP001327560"/>
    </source>
</evidence>
<feature type="region of interest" description="Disordered" evidence="1">
    <location>
        <begin position="1"/>
        <end position="25"/>
    </location>
</feature>
<accession>A0AAQ3K259</accession>
<evidence type="ECO:0000256" key="1">
    <source>
        <dbReference type="SAM" id="MobiDB-lite"/>
    </source>
</evidence>
<name>A0AAQ3K259_9LILI</name>
<feature type="compositionally biased region" description="Basic and acidic residues" evidence="1">
    <location>
        <begin position="352"/>
        <end position="365"/>
    </location>
</feature>
<sequence>MERYRAAATFHGSGLPQQPTSFQRPPISSYLRPADRRSIRRIDDAEINIFSAERYFNDGQDAIKVERCHLSSRQQGSVDGYGRLGLTGSFCSTPTASSEASWNSQSGLLSFPPGSVAFVRALPLKEPRKPPFFAASRLFARKCPCSGKKSVEVEEKLAGLENSIRSSVDLNTSFTAKNLSFRTGEAGLSSIPETAMPEQNKNILGGEKIIKAAITPGNCSKDPNFLSSSTRFTFDRPFPAEIDRRMIKTNILFGDSRGFSCPVFNSPSLNIIEEPPRDSLEVFRTSKLATTVLGRLPEQQRRAVVFPLPGDGDERSFTHQAFPSASAEDDAASDASSDLFEIESFSTQTNYRRRDSIDQPDRDLEVSAPVPSSIPPTDYYSPSEASVRRSASTPEGFDRASQFNFSRAASEYVELRFAKAKAERLAAAPSGRQKFNGLFGCRSKKAVNVRSNLNRLGVFWFWVCRAMKQPVRS</sequence>
<evidence type="ECO:0000313" key="2">
    <source>
        <dbReference type="EMBL" id="WOL00640.1"/>
    </source>
</evidence>
<reference evidence="2 3" key="1">
    <citation type="submission" date="2023-10" db="EMBL/GenBank/DDBJ databases">
        <title>Chromosome-scale genome assembly provides insights into flower coloration mechanisms of Canna indica.</title>
        <authorList>
            <person name="Li C."/>
        </authorList>
    </citation>
    <scope>NUCLEOTIDE SEQUENCE [LARGE SCALE GENOMIC DNA]</scope>
    <source>
        <tissue evidence="2">Flower</tissue>
    </source>
</reference>
<dbReference type="PANTHER" id="PTHR33781">
    <property type="entry name" value="PROTEIN PHYTOCHROME KINASE SUBSTRATE 1-RELATED"/>
    <property type="match status" value="1"/>
</dbReference>
<dbReference type="InterPro" id="IPR039615">
    <property type="entry name" value="PKS"/>
</dbReference>